<reference evidence="2" key="1">
    <citation type="journal article" date="2019" name="Int. J. Syst. Evol. Microbiol.">
        <title>The Global Catalogue of Microorganisms (GCM) 10K type strain sequencing project: providing services to taxonomists for standard genome sequencing and annotation.</title>
        <authorList>
            <consortium name="The Broad Institute Genomics Platform"/>
            <consortium name="The Broad Institute Genome Sequencing Center for Infectious Disease"/>
            <person name="Wu L."/>
            <person name="Ma J."/>
        </authorList>
    </citation>
    <scope>NUCLEOTIDE SEQUENCE [LARGE SCALE GENOMIC DNA]</scope>
    <source>
        <strain evidence="2">CGMCC 1.15043</strain>
    </source>
</reference>
<keyword evidence="2" id="KW-1185">Reference proteome</keyword>
<name>A0ABQ2BUJ9_9BACL</name>
<sequence>MHRKTRNWLKQLKEFGLIHQVANQWLSGPELIEQRQLFMQKKAHSIPRNSVIALHAWKRHLPSAKQESDLWTSRKQLILQLAQRRNGKIRLLDVAAECNVSIRIARNWLKQLAMEGALSFVAGHRSTMVYAIKDVRPEQE</sequence>
<accession>A0ABQ2BUJ9</accession>
<dbReference type="InterPro" id="IPR036388">
    <property type="entry name" value="WH-like_DNA-bd_sf"/>
</dbReference>
<comment type="caution">
    <text evidence="1">The sequence shown here is derived from an EMBL/GenBank/DDBJ whole genome shotgun (WGS) entry which is preliminary data.</text>
</comment>
<dbReference type="EMBL" id="BMHE01000005">
    <property type="protein sequence ID" value="GGI46176.1"/>
    <property type="molecule type" value="Genomic_DNA"/>
</dbReference>
<organism evidence="1 2">
    <name type="scientific">Paenibacillus marchantiophytorum</name>
    <dbReference type="NCBI Taxonomy" id="1619310"/>
    <lineage>
        <taxon>Bacteria</taxon>
        <taxon>Bacillati</taxon>
        <taxon>Bacillota</taxon>
        <taxon>Bacilli</taxon>
        <taxon>Bacillales</taxon>
        <taxon>Paenibacillaceae</taxon>
        <taxon>Paenibacillus</taxon>
    </lineage>
</organism>
<gene>
    <name evidence="1" type="ORF">GCM10008018_15810</name>
</gene>
<dbReference type="Gene3D" id="1.10.10.10">
    <property type="entry name" value="Winged helix-like DNA-binding domain superfamily/Winged helix DNA-binding domain"/>
    <property type="match status" value="1"/>
</dbReference>
<evidence type="ECO:0000313" key="2">
    <source>
        <dbReference type="Proteomes" id="UP000615455"/>
    </source>
</evidence>
<proteinExistence type="predicted"/>
<dbReference type="Proteomes" id="UP000615455">
    <property type="component" value="Unassembled WGS sequence"/>
</dbReference>
<evidence type="ECO:0008006" key="3">
    <source>
        <dbReference type="Google" id="ProtNLM"/>
    </source>
</evidence>
<protein>
    <recommendedName>
        <fullName evidence="3">Helix-turn-helix type 11 domain-containing protein</fullName>
    </recommendedName>
</protein>
<dbReference type="RefSeq" id="WP_189010007.1">
    <property type="nucleotide sequence ID" value="NZ_BMHE01000005.1"/>
</dbReference>
<evidence type="ECO:0000313" key="1">
    <source>
        <dbReference type="EMBL" id="GGI46176.1"/>
    </source>
</evidence>